<name>A0ABP1JG44_9EUKA</name>
<sequence>MNVSVSKCYISSSSVAAGLIGFSKSNTTILNSKLTDSNISSSNMYSAGFIQTAVINATIQNCIIQKCQINTSGFVSVAGCNIQFISSNLLYCQIQSDIQSGGILGYSGVGYIISINDCLITSLTTTCKAYNCGSIIGRSDSNTIIQQSHVKNSSISSVSSTGGFLGHSYSNITIMWCSIYNSTIISSYSCSGGFVGLSSDLFYVFNSQITLMNIFSDIYAGGFLANGAQNIFIIGSKLQSIVLQANAYFNLVIGCTIATLSIQTSSSEWINSINNVLQNNCLSFTGINGC</sequence>
<keyword evidence="2" id="KW-1185">Reference proteome</keyword>
<evidence type="ECO:0000313" key="1">
    <source>
        <dbReference type="EMBL" id="CAL6037492.1"/>
    </source>
</evidence>
<gene>
    <name evidence="1" type="ORF">HINF_LOCUS36912</name>
</gene>
<evidence type="ECO:0000313" key="2">
    <source>
        <dbReference type="Proteomes" id="UP001642409"/>
    </source>
</evidence>
<accession>A0ABP1JG44</accession>
<dbReference type="SUPFAM" id="SSF141571">
    <property type="entry name" value="Pentapeptide repeat-like"/>
    <property type="match status" value="1"/>
</dbReference>
<proteinExistence type="predicted"/>
<dbReference type="Proteomes" id="UP001642409">
    <property type="component" value="Unassembled WGS sequence"/>
</dbReference>
<organism evidence="1 2">
    <name type="scientific">Hexamita inflata</name>
    <dbReference type="NCBI Taxonomy" id="28002"/>
    <lineage>
        <taxon>Eukaryota</taxon>
        <taxon>Metamonada</taxon>
        <taxon>Diplomonadida</taxon>
        <taxon>Hexamitidae</taxon>
        <taxon>Hexamitinae</taxon>
        <taxon>Hexamita</taxon>
    </lineage>
</organism>
<comment type="caution">
    <text evidence="1">The sequence shown here is derived from an EMBL/GenBank/DDBJ whole genome shotgun (WGS) entry which is preliminary data.</text>
</comment>
<dbReference type="EMBL" id="CAXDID020000137">
    <property type="protein sequence ID" value="CAL6037492.1"/>
    <property type="molecule type" value="Genomic_DNA"/>
</dbReference>
<reference evidence="1 2" key="1">
    <citation type="submission" date="2024-07" db="EMBL/GenBank/DDBJ databases">
        <authorList>
            <person name="Akdeniz Z."/>
        </authorList>
    </citation>
    <scope>NUCLEOTIDE SEQUENCE [LARGE SCALE GENOMIC DNA]</scope>
</reference>
<protein>
    <submittedName>
        <fullName evidence="1">Hypothetical_protein</fullName>
    </submittedName>
</protein>